<dbReference type="InterPro" id="IPR032820">
    <property type="entry name" value="ATPase_put"/>
</dbReference>
<comment type="similarity">
    <text evidence="1">Belongs to the bacterial AtpI family.</text>
</comment>
<proteinExistence type="inferred from homology"/>
<evidence type="ECO:0000313" key="4">
    <source>
        <dbReference type="EMBL" id="AQS42059.1"/>
    </source>
</evidence>
<keyword evidence="3" id="KW-0812">Transmembrane</keyword>
<feature type="transmembrane region" description="Helical" evidence="3">
    <location>
        <begin position="66"/>
        <end position="83"/>
    </location>
</feature>
<gene>
    <name evidence="4" type="ORF">BHV28_13760</name>
</gene>
<keyword evidence="1" id="KW-0375">Hydrogen ion transport</keyword>
<evidence type="ECO:0000256" key="1">
    <source>
        <dbReference type="PIRNR" id="PIRNR032126"/>
    </source>
</evidence>
<sequence>MAKGKNTAKPVKNTRQKQDVPDHALDIRRLALERKLKSKGRLQEQERQEQAAPSGFAQGLRLSSEFLAAIVVGVVLGLGLDQLAGTKPWGLIFFLFIGFAAGVLNVLRSTGRVAPSEVGKKHKLSEQDEKQDKGL</sequence>
<dbReference type="Pfam" id="PF09527">
    <property type="entry name" value="ATPase_gene1"/>
    <property type="match status" value="1"/>
</dbReference>
<evidence type="ECO:0000256" key="2">
    <source>
        <dbReference type="SAM" id="MobiDB-lite"/>
    </source>
</evidence>
<reference evidence="4 5" key="2">
    <citation type="journal article" date="2016" name="Sci. Rep.">
        <title>The genome of Rhizobiales bacteria in predatory ants reveals urease gene functions but no genes for nitrogen fixation.</title>
        <authorList>
            <person name="Neuvonen M.M."/>
            <person name="Tamarit D."/>
            <person name="Naslund K."/>
            <person name="Liebig J."/>
            <person name="Feldhaar H."/>
            <person name="Moran N.A."/>
            <person name="Guy L."/>
            <person name="Andersson S.G."/>
        </authorList>
    </citation>
    <scope>NUCLEOTIDE SEQUENCE [LARGE SCALE GENOMIC DNA]</scope>
    <source>
        <strain evidence="4 5">Hsal</strain>
    </source>
</reference>
<dbReference type="GO" id="GO:0045259">
    <property type="term" value="C:proton-transporting ATP synthase complex"/>
    <property type="evidence" value="ECO:0007669"/>
    <property type="project" value="UniProtKB-UniRule"/>
</dbReference>
<accession>A0A1U9JW17</accession>
<dbReference type="InterPro" id="IPR016989">
    <property type="entry name" value="Atp1_alphaprobac"/>
</dbReference>
<dbReference type="AlphaFoldDB" id="A0A1U9JW17"/>
<dbReference type="KEGG" id="thd:BHV28_13760"/>
<dbReference type="STRING" id="1902579.BHV28_13760"/>
<comment type="function">
    <text evidence="1">A possible function for this protein is to guide the assembly of the membrane sector of the ATPase enzyme complex.</text>
</comment>
<keyword evidence="1 3" id="KW-0472">Membrane</keyword>
<dbReference type="EMBL" id="CP017315">
    <property type="protein sequence ID" value="AQS42059.1"/>
    <property type="molecule type" value="Genomic_DNA"/>
</dbReference>
<name>A0A1U9JW17_9HYPH</name>
<protein>
    <recommendedName>
        <fullName evidence="1">ATP synthase protein I</fullName>
    </recommendedName>
</protein>
<dbReference type="PIRSF" id="PIRSF032126">
    <property type="entry name" value="F0F1_ATP_synthase_subunit_I"/>
    <property type="match status" value="1"/>
</dbReference>
<feature type="region of interest" description="Disordered" evidence="2">
    <location>
        <begin position="1"/>
        <end position="23"/>
    </location>
</feature>
<feature type="transmembrane region" description="Helical" evidence="3">
    <location>
        <begin position="89"/>
        <end position="107"/>
    </location>
</feature>
<feature type="compositionally biased region" description="Basic and acidic residues" evidence="2">
    <location>
        <begin position="124"/>
        <end position="135"/>
    </location>
</feature>
<evidence type="ECO:0000256" key="3">
    <source>
        <dbReference type="SAM" id="Phobius"/>
    </source>
</evidence>
<reference evidence="4 5" key="1">
    <citation type="journal article" date="2010" name="Science">
        <title>Genomic comparison of the ants Camponotus floridanus and Harpegnathos saltator.</title>
        <authorList>
            <person name="Bonasio R."/>
            <person name="Zhang G."/>
            <person name="Ye C."/>
            <person name="Mutti N.S."/>
            <person name="Fang X."/>
            <person name="Qin N."/>
            <person name="Donahue G."/>
            <person name="Yang P."/>
            <person name="Li Q."/>
            <person name="Li C."/>
            <person name="Zhang P."/>
            <person name="Huang Z."/>
            <person name="Berger S.L."/>
            <person name="Reinberg D."/>
            <person name="Wang J."/>
            <person name="Liebig J."/>
        </authorList>
    </citation>
    <scope>NUCLEOTIDE SEQUENCE [LARGE SCALE GENOMIC DNA]</scope>
    <source>
        <strain evidence="4 5">Hsal</strain>
    </source>
</reference>
<keyword evidence="1" id="KW-0813">Transport</keyword>
<evidence type="ECO:0000313" key="5">
    <source>
        <dbReference type="Proteomes" id="UP000188912"/>
    </source>
</evidence>
<dbReference type="GO" id="GO:1902600">
    <property type="term" value="P:proton transmembrane transport"/>
    <property type="evidence" value="ECO:0007669"/>
    <property type="project" value="UniProtKB-KW"/>
</dbReference>
<keyword evidence="1" id="KW-0406">Ion transport</keyword>
<feature type="region of interest" description="Disordered" evidence="2">
    <location>
        <begin position="116"/>
        <end position="135"/>
    </location>
</feature>
<keyword evidence="5" id="KW-1185">Reference proteome</keyword>
<keyword evidence="3" id="KW-1133">Transmembrane helix</keyword>
<organism evidence="4 5">
    <name type="scientific">Candidatus Tokpelaia hoelldobleri</name>
    <dbReference type="NCBI Taxonomy" id="1902579"/>
    <lineage>
        <taxon>Bacteria</taxon>
        <taxon>Pseudomonadati</taxon>
        <taxon>Pseudomonadota</taxon>
        <taxon>Alphaproteobacteria</taxon>
        <taxon>Hyphomicrobiales</taxon>
        <taxon>Candidatus Tokpelaia</taxon>
    </lineage>
</organism>
<dbReference type="Proteomes" id="UP000188912">
    <property type="component" value="Chromosome"/>
</dbReference>